<dbReference type="AlphaFoldDB" id="A0A4Y9XVU1"/>
<proteinExistence type="predicted"/>
<gene>
    <name evidence="1" type="ORF">EVG20_g9725</name>
</gene>
<accession>A0A4Y9XVU1</accession>
<comment type="caution">
    <text evidence="1">The sequence shown here is derived from an EMBL/GenBank/DDBJ whole genome shotgun (WGS) entry which is preliminary data.</text>
</comment>
<name>A0A4Y9XVU1_9AGAM</name>
<dbReference type="OrthoDB" id="30840at2759"/>
<keyword evidence="2" id="KW-1185">Reference proteome</keyword>
<dbReference type="Proteomes" id="UP000298327">
    <property type="component" value="Unassembled WGS sequence"/>
</dbReference>
<sequence>MSTQVASGTSICVHVVCVDRMLPVQQGIAMILLKAYPRHTPGFSTNTDGAFPRPLSTTHAGARLLAALPPPAHFISKSRSHNVSICTVPSRPNSPLSIHPSRRASR</sequence>
<dbReference type="EMBL" id="SEOQ01001033">
    <property type="protein sequence ID" value="TFY54374.1"/>
    <property type="molecule type" value="Genomic_DNA"/>
</dbReference>
<evidence type="ECO:0000313" key="2">
    <source>
        <dbReference type="Proteomes" id="UP000298327"/>
    </source>
</evidence>
<organism evidence="1 2">
    <name type="scientific">Dentipellis fragilis</name>
    <dbReference type="NCBI Taxonomy" id="205917"/>
    <lineage>
        <taxon>Eukaryota</taxon>
        <taxon>Fungi</taxon>
        <taxon>Dikarya</taxon>
        <taxon>Basidiomycota</taxon>
        <taxon>Agaricomycotina</taxon>
        <taxon>Agaricomycetes</taxon>
        <taxon>Russulales</taxon>
        <taxon>Hericiaceae</taxon>
        <taxon>Dentipellis</taxon>
    </lineage>
</organism>
<reference evidence="1 2" key="1">
    <citation type="submission" date="2019-02" db="EMBL/GenBank/DDBJ databases">
        <title>Genome sequencing of the rare red list fungi Dentipellis fragilis.</title>
        <authorList>
            <person name="Buettner E."/>
            <person name="Kellner H."/>
        </authorList>
    </citation>
    <scope>NUCLEOTIDE SEQUENCE [LARGE SCALE GENOMIC DNA]</scope>
    <source>
        <strain evidence="1 2">DSM 105465</strain>
    </source>
</reference>
<evidence type="ECO:0000313" key="1">
    <source>
        <dbReference type="EMBL" id="TFY54374.1"/>
    </source>
</evidence>
<protein>
    <submittedName>
        <fullName evidence="1">Uncharacterized protein</fullName>
    </submittedName>
</protein>